<feature type="binding site" evidence="10">
    <location>
        <begin position="246"/>
        <end position="247"/>
    </location>
    <ligand>
        <name>NADP(+)</name>
        <dbReference type="ChEBI" id="CHEBI:58349"/>
    </ligand>
</feature>
<feature type="binding site" evidence="10">
    <location>
        <position position="432"/>
    </location>
    <ligand>
        <name>NADP(+)</name>
        <dbReference type="ChEBI" id="CHEBI:58349"/>
    </ligand>
</feature>
<feature type="binding site" evidence="9">
    <location>
        <begin position="432"/>
        <end position="434"/>
    </location>
    <ligand>
        <name>FAD</name>
        <dbReference type="ChEBI" id="CHEBI:57692"/>
    </ligand>
</feature>
<evidence type="ECO:0000256" key="9">
    <source>
        <dbReference type="PIRSR" id="PIRSR000362-1"/>
    </source>
</evidence>
<dbReference type="Gene3D" id="3.40.50.720">
    <property type="entry name" value="NAD(P)-binding Rossmann-like Domain"/>
    <property type="match status" value="1"/>
</dbReference>
<dbReference type="GO" id="GO:0005739">
    <property type="term" value="C:mitochondrion"/>
    <property type="evidence" value="ECO:0007669"/>
    <property type="project" value="UniProtKB-SubCell"/>
</dbReference>
<feature type="binding site" evidence="9">
    <location>
        <position position="425"/>
    </location>
    <ligand>
        <name>FAD</name>
        <dbReference type="ChEBI" id="CHEBI:57692"/>
    </ligand>
</feature>
<comment type="cofactor">
    <cofactor evidence="1 8 9">
        <name>FAD</name>
        <dbReference type="ChEBI" id="CHEBI:57692"/>
    </cofactor>
</comment>
<evidence type="ECO:0000256" key="3">
    <source>
        <dbReference type="ARBA" id="ARBA00022630"/>
    </source>
</evidence>
<dbReference type="PANTHER" id="PTHR48467:SF1">
    <property type="entry name" value="GLUTAMATE SYNTHASE 1 [NADH], CHLOROPLASTIC-LIKE"/>
    <property type="match status" value="1"/>
</dbReference>
<dbReference type="GO" id="GO:0016491">
    <property type="term" value="F:oxidoreductase activity"/>
    <property type="evidence" value="ECO:0007669"/>
    <property type="project" value="UniProtKB-KW"/>
</dbReference>
<dbReference type="PANTHER" id="PTHR48467">
    <property type="entry name" value="GLUTAMATE SYNTHASE 1 [NADH], CHLOROPLASTIC-LIKE"/>
    <property type="match status" value="1"/>
</dbReference>
<keyword evidence="3 8" id="KW-0285">Flavoprotein</keyword>
<keyword evidence="8" id="KW-0496">Mitochondrion</keyword>
<name>A0A420IC59_9PEZI</name>
<evidence type="ECO:0000256" key="1">
    <source>
        <dbReference type="ARBA" id="ARBA00001974"/>
    </source>
</evidence>
<dbReference type="InterPro" id="IPR055275">
    <property type="entry name" value="Ferredox_Rdtase"/>
</dbReference>
<protein>
    <recommendedName>
        <fullName evidence="8">NADPH:adrenodoxin oxidoreductase, mitochondrial</fullName>
        <ecNumber evidence="8">1.18.1.6</ecNumber>
    </recommendedName>
</protein>
<feature type="binding site" evidence="10">
    <location>
        <position position="258"/>
    </location>
    <ligand>
        <name>NADP(+)</name>
        <dbReference type="ChEBI" id="CHEBI:58349"/>
    </ligand>
</feature>
<dbReference type="AlphaFoldDB" id="A0A420IC59"/>
<evidence type="ECO:0000256" key="10">
    <source>
        <dbReference type="PIRSR" id="PIRSR000362-2"/>
    </source>
</evidence>
<comment type="caution">
    <text evidence="11">The sequence shown here is derived from an EMBL/GenBank/DDBJ whole genome shotgun (WGS) entry which is preliminary data.</text>
</comment>
<feature type="binding site" evidence="9">
    <location>
        <position position="82"/>
    </location>
    <ligand>
        <name>FAD</name>
        <dbReference type="ChEBI" id="CHEBI:57692"/>
    </ligand>
</feature>
<keyword evidence="5 8" id="KW-0521">NADP</keyword>
<feature type="binding site" evidence="9">
    <location>
        <position position="61"/>
    </location>
    <ligand>
        <name>FAD</name>
        <dbReference type="ChEBI" id="CHEBI:57692"/>
    </ligand>
</feature>
<organism evidence="11 12">
    <name type="scientific">Golovinomyces cichoracearum</name>
    <dbReference type="NCBI Taxonomy" id="62708"/>
    <lineage>
        <taxon>Eukaryota</taxon>
        <taxon>Fungi</taxon>
        <taxon>Dikarya</taxon>
        <taxon>Ascomycota</taxon>
        <taxon>Pezizomycotina</taxon>
        <taxon>Leotiomycetes</taxon>
        <taxon>Erysiphales</taxon>
        <taxon>Erysiphaceae</taxon>
        <taxon>Golovinomyces</taxon>
    </lineage>
</organism>
<comment type="subcellular location">
    <subcellularLocation>
        <location evidence="8">Mitochondrion</location>
    </subcellularLocation>
</comment>
<evidence type="ECO:0000256" key="6">
    <source>
        <dbReference type="ARBA" id="ARBA00023002"/>
    </source>
</evidence>
<feature type="binding site" evidence="9">
    <location>
        <position position="126"/>
    </location>
    <ligand>
        <name>FAD</name>
        <dbReference type="ChEBI" id="CHEBI:57692"/>
    </ligand>
</feature>
<dbReference type="PIRSF" id="PIRSF000362">
    <property type="entry name" value="FNR"/>
    <property type="match status" value="1"/>
</dbReference>
<feature type="binding site" evidence="9">
    <location>
        <position position="90"/>
    </location>
    <ligand>
        <name>FAD</name>
        <dbReference type="ChEBI" id="CHEBI:57692"/>
    </ligand>
</feature>
<dbReference type="Proteomes" id="UP000285326">
    <property type="component" value="Unassembled WGS sequence"/>
</dbReference>
<evidence type="ECO:0000256" key="8">
    <source>
        <dbReference type="PIRNR" id="PIRNR000362"/>
    </source>
</evidence>
<evidence type="ECO:0000256" key="7">
    <source>
        <dbReference type="ARBA" id="ARBA00048933"/>
    </source>
</evidence>
<sequence length="523" mass="58207">MDPAKPCSICKHCLILSKRLFTGPVRRALQQHQTFATSFLRKNKNNGRSTFRLAIIGSGPSGFYTAHKVMCRIENSIVDMYERLPVPFGLVRFGVAPDHPEVKKCQEKFNEIACSPRFRFVGNVPIGIGPGSLPLHLLLPHYDAILFAYGASRDRKLGIPGEDELKGIYSAREFVGWYNGLPEFSDLAPDLTAGEEAVVLGQGNVAMDVARIILKDPKILSSTDISENSLEALRKSTIKSVRVIGRRGPVQAAFTIKEVRELAKLSSALFNPALNSFTFNHEIIKGLPRPKKRIMELLIDSAESFSVSPKSSARSVSLEFCLAPKSFNHDLANQSRLGSMTFEKTTLVPDQLDLEARSKGTGEFINIRSSTAFVSVGYKAESLAGFSELGIPFDNQLGKIPSDIFGRVINQYDDNRIPGMYCTGWVKRGPIGVIASTMHDAFMTGDAIAEDWYNSVQFLPSNESDNSLLSWHSIKEMTEKHGCRLISWQDWQKIDQLEKANGLKKGKEREKFRKVEDMLKALD</sequence>
<evidence type="ECO:0000256" key="5">
    <source>
        <dbReference type="ARBA" id="ARBA00022857"/>
    </source>
</evidence>
<comment type="catalytic activity">
    <reaction evidence="7 8">
        <text>2 reduced [adrenodoxin] + NADP(+) + H(+) = 2 oxidized [adrenodoxin] + NADPH</text>
        <dbReference type="Rhea" id="RHEA:42312"/>
        <dbReference type="Rhea" id="RHEA-COMP:9998"/>
        <dbReference type="Rhea" id="RHEA-COMP:9999"/>
        <dbReference type="ChEBI" id="CHEBI:15378"/>
        <dbReference type="ChEBI" id="CHEBI:33737"/>
        <dbReference type="ChEBI" id="CHEBI:33738"/>
        <dbReference type="ChEBI" id="CHEBI:57783"/>
        <dbReference type="ChEBI" id="CHEBI:58349"/>
        <dbReference type="EC" id="1.18.1.6"/>
    </reaction>
</comment>
<dbReference type="Gene3D" id="3.50.50.60">
    <property type="entry name" value="FAD/NAD(P)-binding domain"/>
    <property type="match status" value="1"/>
</dbReference>
<comment type="similarity">
    <text evidence="2 8">Belongs to the ferredoxin--NADP reductase type 1 family.</text>
</comment>
<proteinExistence type="inferred from homology"/>
<reference evidence="11 12" key="1">
    <citation type="journal article" date="2018" name="BMC Genomics">
        <title>Comparative genome analyses reveal sequence features reflecting distinct modes of host-adaptation between dicot and monocot powdery mildew.</title>
        <authorList>
            <person name="Wu Y."/>
            <person name="Ma X."/>
            <person name="Pan Z."/>
            <person name="Kale S.D."/>
            <person name="Song Y."/>
            <person name="King H."/>
            <person name="Zhang Q."/>
            <person name="Presley C."/>
            <person name="Deng X."/>
            <person name="Wei C.I."/>
            <person name="Xiao S."/>
        </authorList>
    </citation>
    <scope>NUCLEOTIDE SEQUENCE [LARGE SCALE GENOMIC DNA]</scope>
    <source>
        <strain evidence="11">UMSG1</strain>
    </source>
</reference>
<evidence type="ECO:0000313" key="11">
    <source>
        <dbReference type="EMBL" id="RKF72139.1"/>
    </source>
</evidence>
<dbReference type="SUPFAM" id="SSF51971">
    <property type="entry name" value="Nucleotide-binding domain"/>
    <property type="match status" value="1"/>
</dbReference>
<evidence type="ECO:0000256" key="2">
    <source>
        <dbReference type="ARBA" id="ARBA00008312"/>
    </source>
</evidence>
<accession>A0A420IC59</accession>
<dbReference type="InterPro" id="IPR021163">
    <property type="entry name" value="Ferredox_Rdtase_adrenod"/>
</dbReference>
<evidence type="ECO:0000313" key="12">
    <source>
        <dbReference type="Proteomes" id="UP000285326"/>
    </source>
</evidence>
<keyword evidence="6 8" id="KW-0560">Oxidoreductase</keyword>
<gene>
    <name evidence="11" type="ORF">GcM1_249216</name>
</gene>
<keyword evidence="4 8" id="KW-0274">FAD</keyword>
<evidence type="ECO:0000256" key="4">
    <source>
        <dbReference type="ARBA" id="ARBA00022827"/>
    </source>
</evidence>
<dbReference type="EMBL" id="MCBS01024922">
    <property type="protein sequence ID" value="RKF72139.1"/>
    <property type="molecule type" value="Genomic_DNA"/>
</dbReference>
<feature type="binding site" evidence="10">
    <location>
        <begin position="202"/>
        <end position="205"/>
    </location>
    <ligand>
        <name>NADP(+)</name>
        <dbReference type="ChEBI" id="CHEBI:58349"/>
    </ligand>
</feature>
<dbReference type="PRINTS" id="PR00419">
    <property type="entry name" value="ADXRDTASE"/>
</dbReference>
<dbReference type="InterPro" id="IPR036188">
    <property type="entry name" value="FAD/NAD-bd_sf"/>
</dbReference>
<dbReference type="EC" id="1.18.1.6" evidence="8"/>